<accession>X1U8D3</accession>
<gene>
    <name evidence="1" type="ORF">S12H4_27761</name>
</gene>
<protein>
    <submittedName>
        <fullName evidence="1">Uncharacterized protein</fullName>
    </submittedName>
</protein>
<proteinExistence type="predicted"/>
<reference evidence="1" key="1">
    <citation type="journal article" date="2014" name="Front. Microbiol.">
        <title>High frequency of phylogenetically diverse reductive dehalogenase-homologous genes in deep subseafloor sedimentary metagenomes.</title>
        <authorList>
            <person name="Kawai M."/>
            <person name="Futagami T."/>
            <person name="Toyoda A."/>
            <person name="Takaki Y."/>
            <person name="Nishi S."/>
            <person name="Hori S."/>
            <person name="Arai W."/>
            <person name="Tsubouchi T."/>
            <person name="Morono Y."/>
            <person name="Uchiyama I."/>
            <person name="Ito T."/>
            <person name="Fujiyama A."/>
            <person name="Inagaki F."/>
            <person name="Takami H."/>
        </authorList>
    </citation>
    <scope>NUCLEOTIDE SEQUENCE</scope>
    <source>
        <strain evidence="1">Expedition CK06-06</strain>
    </source>
</reference>
<feature type="non-terminal residue" evidence="1">
    <location>
        <position position="1"/>
    </location>
</feature>
<organism evidence="1">
    <name type="scientific">marine sediment metagenome</name>
    <dbReference type="NCBI Taxonomy" id="412755"/>
    <lineage>
        <taxon>unclassified sequences</taxon>
        <taxon>metagenomes</taxon>
        <taxon>ecological metagenomes</taxon>
    </lineage>
</organism>
<sequence>EWLTREEEILGTGAVERSLVDLEDAKRLLQSELGYDPTPGQLDAWTGVGETKYETLPSIGVSLIAIERKWGTQYTYYDYAAHRFVGKAAVMEAVRKW</sequence>
<name>X1U8D3_9ZZZZ</name>
<dbReference type="EMBL" id="BARW01015871">
    <property type="protein sequence ID" value="GAI99871.1"/>
    <property type="molecule type" value="Genomic_DNA"/>
</dbReference>
<evidence type="ECO:0000313" key="1">
    <source>
        <dbReference type="EMBL" id="GAI99871.1"/>
    </source>
</evidence>
<comment type="caution">
    <text evidence="1">The sequence shown here is derived from an EMBL/GenBank/DDBJ whole genome shotgun (WGS) entry which is preliminary data.</text>
</comment>
<dbReference type="AlphaFoldDB" id="X1U8D3"/>